<keyword evidence="8" id="KW-1185">Reference proteome</keyword>
<feature type="transmembrane region" description="Helical" evidence="5">
    <location>
        <begin position="45"/>
        <end position="64"/>
    </location>
</feature>
<sequence>MLLLFNLALTLLLALGVAVLAGQNPTPLTVHFLTLRSVELPLGLLMTLAIGLGLLTVVLGSFLWPGRSFSVTARQLQERIRQLEMQDQPPQ</sequence>
<evidence type="ECO:0000259" key="6">
    <source>
        <dbReference type="Pfam" id="PF06305"/>
    </source>
</evidence>
<comment type="caution">
    <text evidence="7">The sequence shown here is derived from an EMBL/GenBank/DDBJ whole genome shotgun (WGS) entry which is preliminary data.</text>
</comment>
<proteinExistence type="predicted"/>
<evidence type="ECO:0000256" key="4">
    <source>
        <dbReference type="ARBA" id="ARBA00023136"/>
    </source>
</evidence>
<accession>A0ABT0CE44</accession>
<feature type="domain" description="Lipopolysaccharide assembly protein A" evidence="6">
    <location>
        <begin position="23"/>
        <end position="86"/>
    </location>
</feature>
<dbReference type="Pfam" id="PF06305">
    <property type="entry name" value="LapA_dom"/>
    <property type="match status" value="1"/>
</dbReference>
<dbReference type="Proteomes" id="UP000830835">
    <property type="component" value="Unassembled WGS sequence"/>
</dbReference>
<protein>
    <submittedName>
        <fullName evidence="7">LapA family protein</fullName>
    </submittedName>
</protein>
<evidence type="ECO:0000256" key="3">
    <source>
        <dbReference type="ARBA" id="ARBA00022989"/>
    </source>
</evidence>
<dbReference type="RefSeq" id="WP_244352215.1">
    <property type="nucleotide sequence ID" value="NZ_JAFIRA010000045.1"/>
</dbReference>
<gene>
    <name evidence="7" type="ORF">JX360_14275</name>
</gene>
<organism evidence="7 8">
    <name type="scientific">Thermostichus vulcanus str. 'Rupite'</name>
    <dbReference type="NCBI Taxonomy" id="2813851"/>
    <lineage>
        <taxon>Bacteria</taxon>
        <taxon>Bacillati</taxon>
        <taxon>Cyanobacteriota</taxon>
        <taxon>Cyanophyceae</taxon>
        <taxon>Thermostichales</taxon>
        <taxon>Thermostichaceae</taxon>
        <taxon>Thermostichus</taxon>
    </lineage>
</organism>
<evidence type="ECO:0000313" key="8">
    <source>
        <dbReference type="Proteomes" id="UP000830835"/>
    </source>
</evidence>
<keyword evidence="3 5" id="KW-1133">Transmembrane helix</keyword>
<evidence type="ECO:0000256" key="5">
    <source>
        <dbReference type="SAM" id="Phobius"/>
    </source>
</evidence>
<keyword evidence="1" id="KW-1003">Cell membrane</keyword>
<evidence type="ECO:0000313" key="7">
    <source>
        <dbReference type="EMBL" id="MCJ2544056.1"/>
    </source>
</evidence>
<name>A0ABT0CE44_THEVL</name>
<evidence type="ECO:0000256" key="2">
    <source>
        <dbReference type="ARBA" id="ARBA00022692"/>
    </source>
</evidence>
<keyword evidence="4 5" id="KW-0472">Membrane</keyword>
<evidence type="ECO:0000256" key="1">
    <source>
        <dbReference type="ARBA" id="ARBA00022475"/>
    </source>
</evidence>
<dbReference type="EMBL" id="JAFIRA010000045">
    <property type="protein sequence ID" value="MCJ2544056.1"/>
    <property type="molecule type" value="Genomic_DNA"/>
</dbReference>
<dbReference type="InterPro" id="IPR010445">
    <property type="entry name" value="LapA_dom"/>
</dbReference>
<keyword evidence="2 5" id="KW-0812">Transmembrane</keyword>
<reference evidence="7" key="1">
    <citation type="submission" date="2021-02" db="EMBL/GenBank/DDBJ databases">
        <title>The CRISPR/cas machinery reduction and long-range gene transfer in the hot spring cyanobacterium Synechococcus.</title>
        <authorList>
            <person name="Dvorak P."/>
            <person name="Jahodarova E."/>
            <person name="Hasler P."/>
            <person name="Poulickova A."/>
        </authorList>
    </citation>
    <scope>NUCLEOTIDE SEQUENCE</scope>
    <source>
        <strain evidence="7">Rupite</strain>
    </source>
</reference>